<feature type="transmembrane region" description="Helical" evidence="1">
    <location>
        <begin position="81"/>
        <end position="99"/>
    </location>
</feature>
<evidence type="ECO:0000313" key="2">
    <source>
        <dbReference type="EMBL" id="OHA34191.1"/>
    </source>
</evidence>
<dbReference type="AlphaFoldDB" id="A0A1G2NFN5"/>
<protein>
    <submittedName>
        <fullName evidence="2">Uncharacterized protein</fullName>
    </submittedName>
</protein>
<reference evidence="2 3" key="1">
    <citation type="journal article" date="2016" name="Nat. Commun.">
        <title>Thousands of microbial genomes shed light on interconnected biogeochemical processes in an aquifer system.</title>
        <authorList>
            <person name="Anantharaman K."/>
            <person name="Brown C.T."/>
            <person name="Hug L.A."/>
            <person name="Sharon I."/>
            <person name="Castelle C.J."/>
            <person name="Probst A.J."/>
            <person name="Thomas B.C."/>
            <person name="Singh A."/>
            <person name="Wilkins M.J."/>
            <person name="Karaoz U."/>
            <person name="Brodie E.L."/>
            <person name="Williams K.H."/>
            <person name="Hubbard S.S."/>
            <person name="Banfield J.F."/>
        </authorList>
    </citation>
    <scope>NUCLEOTIDE SEQUENCE [LARGE SCALE GENOMIC DNA]</scope>
</reference>
<comment type="caution">
    <text evidence="2">The sequence shown here is derived from an EMBL/GenBank/DDBJ whole genome shotgun (WGS) entry which is preliminary data.</text>
</comment>
<organism evidence="2 3">
    <name type="scientific">Candidatus Taylorbacteria bacterium RIFCSPLOWO2_01_FULL_48_100</name>
    <dbReference type="NCBI Taxonomy" id="1802322"/>
    <lineage>
        <taxon>Bacteria</taxon>
        <taxon>Candidatus Tayloriibacteriota</taxon>
    </lineage>
</organism>
<keyword evidence="1" id="KW-1133">Transmembrane helix</keyword>
<accession>A0A1G2NFN5</accession>
<keyword evidence="1" id="KW-0472">Membrane</keyword>
<dbReference type="EMBL" id="MHSA01000015">
    <property type="protein sequence ID" value="OHA34191.1"/>
    <property type="molecule type" value="Genomic_DNA"/>
</dbReference>
<evidence type="ECO:0000256" key="1">
    <source>
        <dbReference type="SAM" id="Phobius"/>
    </source>
</evidence>
<proteinExistence type="predicted"/>
<gene>
    <name evidence="2" type="ORF">A2938_00745</name>
</gene>
<name>A0A1G2NFN5_9BACT</name>
<evidence type="ECO:0000313" key="3">
    <source>
        <dbReference type="Proteomes" id="UP000177797"/>
    </source>
</evidence>
<keyword evidence="1" id="KW-0812">Transmembrane</keyword>
<sequence length="100" mass="12060">MYTIIFGWGKKQKSWKTPDGKNLVVTWNYFNFFWCPIGFNVKWHLIEDEKIDVHVIVEDRVVSFEKVKEIFPEQTPDLNVWERYGLIIIIIVIAIINIWF</sequence>
<dbReference type="Proteomes" id="UP000177797">
    <property type="component" value="Unassembled WGS sequence"/>
</dbReference>